<feature type="transmembrane region" description="Helical" evidence="16">
    <location>
        <begin position="123"/>
        <end position="144"/>
    </location>
</feature>
<dbReference type="EnsemblMetazoa" id="AEPI009477-RA">
    <property type="protein sequence ID" value="AEPI009477-PA"/>
    <property type="gene ID" value="AEPI009477"/>
</dbReference>
<feature type="transmembrane region" description="Helical" evidence="16">
    <location>
        <begin position="640"/>
        <end position="663"/>
    </location>
</feature>
<feature type="compositionally biased region" description="Polar residues" evidence="17">
    <location>
        <begin position="1128"/>
        <end position="1137"/>
    </location>
</feature>
<feature type="transmembrane region" description="Helical" evidence="16">
    <location>
        <begin position="857"/>
        <end position="875"/>
    </location>
</feature>
<keyword evidence="13" id="KW-0325">Glycoprotein</keyword>
<feature type="transmembrane region" description="Helical" evidence="16">
    <location>
        <begin position="1047"/>
        <end position="1065"/>
    </location>
</feature>
<dbReference type="Proteomes" id="UP000075885">
    <property type="component" value="Unassembled WGS sequence"/>
</dbReference>
<keyword evidence="5 16" id="KW-0812">Transmembrane</keyword>
<keyword evidence="8 16" id="KW-0157">Chromophore</keyword>
<dbReference type="FunFam" id="1.20.1070.10:FF:000044">
    <property type="entry name" value="Opsin, ultraviolet-sensitive"/>
    <property type="match status" value="3"/>
</dbReference>
<feature type="transmembrane region" description="Helical" evidence="16">
    <location>
        <begin position="985"/>
        <end position="1008"/>
    </location>
</feature>
<evidence type="ECO:0000256" key="3">
    <source>
        <dbReference type="ARBA" id="ARBA00022543"/>
    </source>
</evidence>
<keyword evidence="14 16" id="KW-0807">Transducer</keyword>
<evidence type="ECO:0000313" key="19">
    <source>
        <dbReference type="EnsemblMetazoa" id="AEPI009477-PA"/>
    </source>
</evidence>
<dbReference type="GO" id="GO:0016020">
    <property type="term" value="C:membrane"/>
    <property type="evidence" value="ECO:0007669"/>
    <property type="project" value="UniProtKB-SubCell"/>
</dbReference>
<protein>
    <recommendedName>
        <fullName evidence="18">G-protein coupled receptors family 1 profile domain-containing protein</fullName>
    </recommendedName>
</protein>
<feature type="transmembrane region" description="Helical" evidence="16">
    <location>
        <begin position="818"/>
        <end position="845"/>
    </location>
</feature>
<feature type="transmembrane region" description="Helical" evidence="16">
    <location>
        <begin position="895"/>
        <end position="916"/>
    </location>
</feature>
<evidence type="ECO:0000256" key="5">
    <source>
        <dbReference type="ARBA" id="ARBA00022692"/>
    </source>
</evidence>
<evidence type="ECO:0000256" key="6">
    <source>
        <dbReference type="ARBA" id="ARBA00022925"/>
    </source>
</evidence>
<feature type="transmembrane region" description="Helical" evidence="16">
    <location>
        <begin position="450"/>
        <end position="468"/>
    </location>
</feature>
<evidence type="ECO:0000256" key="8">
    <source>
        <dbReference type="ARBA" id="ARBA00022991"/>
    </source>
</evidence>
<dbReference type="VEuPathDB" id="VectorBase:AEPI009477"/>
<evidence type="ECO:0000256" key="16">
    <source>
        <dbReference type="RuleBase" id="RU004951"/>
    </source>
</evidence>
<evidence type="ECO:0000256" key="14">
    <source>
        <dbReference type="ARBA" id="ARBA00023224"/>
    </source>
</evidence>
<dbReference type="SMART" id="SM01381">
    <property type="entry name" value="7TM_GPCR_Srsx"/>
    <property type="match status" value="1"/>
</dbReference>
<evidence type="ECO:0000256" key="9">
    <source>
        <dbReference type="ARBA" id="ARBA00023040"/>
    </source>
</evidence>
<feature type="transmembrane region" description="Helical" evidence="16">
    <location>
        <begin position="85"/>
        <end position="103"/>
    </location>
</feature>
<dbReference type="CDD" id="cd15079">
    <property type="entry name" value="7tmA_photoreceptors_insect"/>
    <property type="match status" value="3"/>
</dbReference>
<dbReference type="STRING" id="199890.A0A182PR95"/>
<dbReference type="PROSITE" id="PS00238">
    <property type="entry name" value="OPSIN"/>
    <property type="match status" value="3"/>
</dbReference>
<feature type="transmembrane region" description="Helical" evidence="16">
    <location>
        <begin position="530"/>
        <end position="551"/>
    </location>
</feature>
<feature type="region of interest" description="Disordered" evidence="17">
    <location>
        <begin position="1121"/>
        <end position="1144"/>
    </location>
</feature>
<dbReference type="GO" id="GO:0007601">
    <property type="term" value="P:visual perception"/>
    <property type="evidence" value="ECO:0007669"/>
    <property type="project" value="UniProtKB-KW"/>
</dbReference>
<dbReference type="Pfam" id="PF00001">
    <property type="entry name" value="7tm_1"/>
    <property type="match status" value="3"/>
</dbReference>
<dbReference type="PRINTS" id="PR00237">
    <property type="entry name" value="GPCRRHODOPSN"/>
</dbReference>
<feature type="transmembrane region" description="Helical" evidence="16">
    <location>
        <begin position="164"/>
        <end position="186"/>
    </location>
</feature>
<keyword evidence="6 16" id="KW-0681">Retinal protein</keyword>
<keyword evidence="4 16" id="KW-0716">Sensory transduction</keyword>
<keyword evidence="10 16" id="KW-0472">Membrane</keyword>
<dbReference type="PANTHER" id="PTHR24240">
    <property type="entry name" value="OPSIN"/>
    <property type="match status" value="1"/>
</dbReference>
<comment type="similarity">
    <text evidence="16">Belongs to the G-protein coupled receptor 1 family. Opsin subfamily.</text>
</comment>
<dbReference type="GO" id="GO:0008020">
    <property type="term" value="F:G protein-coupled photoreceptor activity"/>
    <property type="evidence" value="ECO:0007669"/>
    <property type="project" value="UniProtKB-ARBA"/>
</dbReference>
<dbReference type="InterPro" id="IPR027430">
    <property type="entry name" value="Retinal_BS"/>
</dbReference>
<dbReference type="PRINTS" id="PR00578">
    <property type="entry name" value="OPSINLTRLEYE"/>
</dbReference>
<evidence type="ECO:0000256" key="10">
    <source>
        <dbReference type="ARBA" id="ARBA00023136"/>
    </source>
</evidence>
<evidence type="ECO:0000256" key="11">
    <source>
        <dbReference type="ARBA" id="ARBA00023157"/>
    </source>
</evidence>
<accession>A0A182PR95</accession>
<dbReference type="GO" id="GO:0007602">
    <property type="term" value="P:phototransduction"/>
    <property type="evidence" value="ECO:0007669"/>
    <property type="project" value="UniProtKB-KW"/>
</dbReference>
<dbReference type="InterPro" id="IPR001391">
    <property type="entry name" value="Opsin_lateye"/>
</dbReference>
<dbReference type="InterPro" id="IPR017452">
    <property type="entry name" value="GPCR_Rhodpsn_7TM"/>
</dbReference>
<evidence type="ECO:0000256" key="17">
    <source>
        <dbReference type="SAM" id="MobiDB-lite"/>
    </source>
</evidence>
<keyword evidence="20" id="KW-1185">Reference proteome</keyword>
<dbReference type="InterPro" id="IPR001760">
    <property type="entry name" value="Opsin"/>
</dbReference>
<evidence type="ECO:0000256" key="4">
    <source>
        <dbReference type="ARBA" id="ARBA00022606"/>
    </source>
</evidence>
<feature type="transmembrane region" description="Helical" evidence="16">
    <location>
        <begin position="46"/>
        <end position="73"/>
    </location>
</feature>
<dbReference type="PROSITE" id="PS50262">
    <property type="entry name" value="G_PROTEIN_RECEP_F1_2"/>
    <property type="match status" value="3"/>
</dbReference>
<feature type="domain" description="G-protein coupled receptors family 1 profile" evidence="18">
    <location>
        <begin position="65"/>
        <end position="327"/>
    </location>
</feature>
<dbReference type="Gene3D" id="1.20.1070.10">
    <property type="entry name" value="Rhodopsin 7-helix transmembrane proteins"/>
    <property type="match status" value="3"/>
</dbReference>
<feature type="domain" description="G-protein coupled receptors family 1 profile" evidence="18">
    <location>
        <begin position="837"/>
        <end position="1099"/>
    </location>
</feature>
<feature type="domain" description="G-protein coupled receptors family 1 profile" evidence="18">
    <location>
        <begin position="430"/>
        <end position="692"/>
    </location>
</feature>
<evidence type="ECO:0000256" key="12">
    <source>
        <dbReference type="ARBA" id="ARBA00023170"/>
    </source>
</evidence>
<feature type="transmembrane region" description="Helical" evidence="16">
    <location>
        <begin position="213"/>
        <end position="236"/>
    </location>
</feature>
<keyword evidence="11" id="KW-1015">Disulfide bond</keyword>
<dbReference type="PRINTS" id="PR00238">
    <property type="entry name" value="OPSIN"/>
</dbReference>
<feature type="transmembrane region" description="Helical" evidence="16">
    <location>
        <begin position="275"/>
        <end position="293"/>
    </location>
</feature>
<evidence type="ECO:0000259" key="18">
    <source>
        <dbReference type="PROSITE" id="PS50262"/>
    </source>
</evidence>
<name>A0A182PR95_9DIPT</name>
<feature type="transmembrane region" description="Helical" evidence="16">
    <location>
        <begin position="578"/>
        <end position="601"/>
    </location>
</feature>
<evidence type="ECO:0000256" key="1">
    <source>
        <dbReference type="ARBA" id="ARBA00002881"/>
    </source>
</evidence>
<evidence type="ECO:0000256" key="2">
    <source>
        <dbReference type="ARBA" id="ARBA00004141"/>
    </source>
</evidence>
<feature type="transmembrane region" description="Helical" evidence="16">
    <location>
        <begin position="412"/>
        <end position="438"/>
    </location>
</feature>
<keyword evidence="3 16" id="KW-0600">Photoreceptor protein</keyword>
<evidence type="ECO:0000256" key="7">
    <source>
        <dbReference type="ARBA" id="ARBA00022989"/>
    </source>
</evidence>
<dbReference type="SUPFAM" id="SSF81321">
    <property type="entry name" value="Family A G protein-coupled receptor-like"/>
    <property type="match status" value="3"/>
</dbReference>
<feature type="transmembrane region" description="Helical" evidence="16">
    <location>
        <begin position="936"/>
        <end position="958"/>
    </location>
</feature>
<dbReference type="InterPro" id="IPR000276">
    <property type="entry name" value="GPCR_Rhodpsn"/>
</dbReference>
<dbReference type="AlphaFoldDB" id="A0A182PR95"/>
<reference evidence="20" key="1">
    <citation type="submission" date="2013-03" db="EMBL/GenBank/DDBJ databases">
        <title>The Genome Sequence of Anopheles epiroticus epiroticus2.</title>
        <authorList>
            <consortium name="The Broad Institute Genomics Platform"/>
            <person name="Neafsey D.E."/>
            <person name="Howell P."/>
            <person name="Walker B."/>
            <person name="Young S.K."/>
            <person name="Zeng Q."/>
            <person name="Gargeya S."/>
            <person name="Fitzgerald M."/>
            <person name="Haas B."/>
            <person name="Abouelleil A."/>
            <person name="Allen A.W."/>
            <person name="Alvarado L."/>
            <person name="Arachchi H.M."/>
            <person name="Berlin A.M."/>
            <person name="Chapman S.B."/>
            <person name="Gainer-Dewar J."/>
            <person name="Goldberg J."/>
            <person name="Griggs A."/>
            <person name="Gujja S."/>
            <person name="Hansen M."/>
            <person name="Howarth C."/>
            <person name="Imamovic A."/>
            <person name="Ireland A."/>
            <person name="Larimer J."/>
            <person name="McCowan C."/>
            <person name="Murphy C."/>
            <person name="Pearson M."/>
            <person name="Poon T.W."/>
            <person name="Priest M."/>
            <person name="Roberts A."/>
            <person name="Saif S."/>
            <person name="Shea T."/>
            <person name="Sisk P."/>
            <person name="Sykes S."/>
            <person name="Wortman J."/>
            <person name="Nusbaum C."/>
            <person name="Birren B."/>
        </authorList>
    </citation>
    <scope>NUCLEOTIDE SEQUENCE [LARGE SCALE GENOMIC DNA]</scope>
    <source>
        <strain evidence="20">Epiroticus2</strain>
    </source>
</reference>
<proteinExistence type="inferred from homology"/>
<keyword evidence="9 16" id="KW-0297">G-protein coupled receptor</keyword>
<evidence type="ECO:0000256" key="13">
    <source>
        <dbReference type="ARBA" id="ARBA00023180"/>
    </source>
</evidence>
<reference evidence="19" key="2">
    <citation type="submission" date="2020-05" db="UniProtKB">
        <authorList>
            <consortium name="EnsemblMetazoa"/>
        </authorList>
    </citation>
    <scope>IDENTIFICATION</scope>
    <source>
        <strain evidence="19">Epiroticus2</strain>
    </source>
</reference>
<evidence type="ECO:0000313" key="20">
    <source>
        <dbReference type="Proteomes" id="UP000075885"/>
    </source>
</evidence>
<organism evidence="19 20">
    <name type="scientific">Anopheles epiroticus</name>
    <dbReference type="NCBI Taxonomy" id="199890"/>
    <lineage>
        <taxon>Eukaryota</taxon>
        <taxon>Metazoa</taxon>
        <taxon>Ecdysozoa</taxon>
        <taxon>Arthropoda</taxon>
        <taxon>Hexapoda</taxon>
        <taxon>Insecta</taxon>
        <taxon>Pterygota</taxon>
        <taxon>Neoptera</taxon>
        <taxon>Endopterygota</taxon>
        <taxon>Diptera</taxon>
        <taxon>Nematocera</taxon>
        <taxon>Culicoidea</taxon>
        <taxon>Culicidae</taxon>
        <taxon>Anophelinae</taxon>
        <taxon>Anopheles</taxon>
    </lineage>
</organism>
<feature type="transmembrane region" description="Helical" evidence="16">
    <location>
        <begin position="488"/>
        <end position="509"/>
    </location>
</feature>
<dbReference type="PROSITE" id="PS00237">
    <property type="entry name" value="G_PROTEIN_RECEP_F1_1"/>
    <property type="match status" value="3"/>
</dbReference>
<keyword evidence="7 16" id="KW-1133">Transmembrane helix</keyword>
<keyword evidence="12 16" id="KW-0675">Receptor</keyword>
<comment type="subcellular location">
    <subcellularLocation>
        <location evidence="2 16">Membrane</location>
        <topology evidence="2 16">Multi-pass membrane protein</topology>
    </subcellularLocation>
</comment>
<comment type="caution">
    <text evidence="16">Lacks conserved residue(s) required for the propagation of feature annotation.</text>
</comment>
<sequence length="1144" mass="128494">MAAFVEPHFDAWSQGSGNMTVVDKVPPEMLHMVHPHWNQFPPMNPLWHSILGFAIFMLGMISMTGNGCVMYIFTNTKSLRTPSNLLVVNLAFSDFFMMFTMGPPMVINCWHETWTFGPFACELYAMLGSLFGCASIWTMTMIAFDRYNVIVKGLSAKPMTNNGALLRILGVWAFALFWTLAPLFGWNRYVPEGNMTACGTDYLTQTWLSRSYIIIYAIFVYWLPLLTIIYSYTFILKAVSAHEKNMREQAKKMNVASLRSQEAQNTSTEMKLAKVALVTISLWFMAWTPYLVINFTGIFKAAPISPLATIWGSLFAKANAVYNPIVYGISHPKYRAALYQKFPSLSCQDAPVDDGQSVATQASADFIGPKSPQALTWTISVVNYTVVDKVPPEMRHLVDTYWFQFPPLETKWHAALATTIGLLALISIVGNGCVILIFSSTKGLRTPSNLMVINLAFADFMMMFTMAPPLIINSYHETWVFGPLMCEIYGMFGSLSGCVSIWSMTMIAFDRYNVIVKGLSAKPLTYVGSVLRILFVWGNSLVWTLAPLFGWNRYVPEGNMSACGTDYLSKDWVSVSYIYAYSVFVYWMPLLLIIYCYTYILKAVSAHERNMREQAKKMNVASLRSSDASKTNAEIKLAKVALVTITLWFMAWTPYLVINYAGIIDSSPISPLQTIWGSVFAKANAVYNPIVYGISHPKYRAALYKRFPALQLRKDNATDQNSVASCTTAADHSSNPVKSVRWPSHSSRHIRSSSESVENAFVTFYQRRGTEMAAFAEPHFSAWTQTVVSNVTVVDKVPQDMLHMVDAHWYQFPPMNPLWHSILGFAIFVLGVISVLGNGCVIYIFTNTKTLRTPSNLLVVNLAFSDFLMMFTMAPPMVINCWHETWVFGPFACELYAMLGSLFGCASIWTMTMIAFDRYNVIVKGLSAKPMSNNGALLRILGIWAFSLLWTLAPMFGWNRYVPEGNMTACGTDYLSQDFTSRSYILIYSFFVYYMPLFSIIYSYIYIIQAVSAHEKNMREQAKKMNVASLRSQEAQNTSTEMKLAKVALVTISLWFMAWTPYLVINYTGIFKAAPISPLATIWGSLFAKANAVYNPIVYGISHPKYRAALYQKFPSLSCQDTPADDGQSVTSATTGVSEEKPAA</sequence>
<comment type="function">
    <text evidence="1">Visual pigments are the light-absorbing molecules that mediate vision. They consist of an apoprotein, opsin, covalently linked to cis-retinal.</text>
</comment>
<evidence type="ECO:0000256" key="15">
    <source>
        <dbReference type="ARBA" id="ARBA00023305"/>
    </source>
</evidence>
<dbReference type="InterPro" id="IPR050125">
    <property type="entry name" value="GPCR_opsins"/>
</dbReference>
<keyword evidence="15" id="KW-0844">Vision</keyword>